<dbReference type="Proteomes" id="UP000694853">
    <property type="component" value="Unplaced"/>
</dbReference>
<dbReference type="Pfam" id="PF14009">
    <property type="entry name" value="PADRE"/>
    <property type="match status" value="1"/>
</dbReference>
<organism evidence="1 2">
    <name type="scientific">Abrus precatorius</name>
    <name type="common">Indian licorice</name>
    <name type="synonym">Glycine abrus</name>
    <dbReference type="NCBI Taxonomy" id="3816"/>
    <lineage>
        <taxon>Eukaryota</taxon>
        <taxon>Viridiplantae</taxon>
        <taxon>Streptophyta</taxon>
        <taxon>Embryophyta</taxon>
        <taxon>Tracheophyta</taxon>
        <taxon>Spermatophyta</taxon>
        <taxon>Magnoliopsida</taxon>
        <taxon>eudicotyledons</taxon>
        <taxon>Gunneridae</taxon>
        <taxon>Pentapetalae</taxon>
        <taxon>rosids</taxon>
        <taxon>fabids</taxon>
        <taxon>Fabales</taxon>
        <taxon>Fabaceae</taxon>
        <taxon>Papilionoideae</taxon>
        <taxon>50 kb inversion clade</taxon>
        <taxon>NPAAA clade</taxon>
        <taxon>indigoferoid/millettioid clade</taxon>
        <taxon>Abreae</taxon>
        <taxon>Abrus</taxon>
    </lineage>
</organism>
<reference evidence="2" key="2">
    <citation type="submission" date="2025-08" db="UniProtKB">
        <authorList>
            <consortium name="RefSeq"/>
        </authorList>
    </citation>
    <scope>IDENTIFICATION</scope>
    <source>
        <tissue evidence="2">Young leaves</tissue>
    </source>
</reference>
<reference evidence="1" key="1">
    <citation type="journal article" date="2019" name="Toxins">
        <title>Detection of Abrin-Like and Prepropulchellin-Like Toxin Genes and Transcripts Using Whole Genome Sequencing and Full-Length Transcript Sequencing of Abrus precatorius.</title>
        <authorList>
            <person name="Hovde B.T."/>
            <person name="Daligault H.E."/>
            <person name="Hanschen E.R."/>
            <person name="Kunde Y.A."/>
            <person name="Johnson M.B."/>
            <person name="Starkenburg S.R."/>
            <person name="Johnson S.L."/>
        </authorList>
    </citation>
    <scope>NUCLEOTIDE SEQUENCE [LARGE SCALE GENOMIC DNA]</scope>
</reference>
<evidence type="ECO:0000313" key="1">
    <source>
        <dbReference type="Proteomes" id="UP000694853"/>
    </source>
</evidence>
<dbReference type="RefSeq" id="XP_027353310.1">
    <property type="nucleotide sequence ID" value="XM_027497509.1"/>
</dbReference>
<evidence type="ECO:0000313" key="2">
    <source>
        <dbReference type="RefSeq" id="XP_027353310.1"/>
    </source>
</evidence>
<gene>
    <name evidence="2" type="primary">LOC113863794</name>
</gene>
<dbReference type="GeneID" id="113863794"/>
<proteinExistence type="predicted"/>
<name>A0A8B8LAP7_ABRPR</name>
<dbReference type="KEGG" id="aprc:113863794"/>
<accession>A0A8B8LAP7</accession>
<dbReference type="PANTHER" id="PTHR33052">
    <property type="entry name" value="DUF4228 DOMAIN PROTEIN-RELATED"/>
    <property type="match status" value="1"/>
</dbReference>
<keyword evidence="1" id="KW-1185">Reference proteome</keyword>
<dbReference type="InterPro" id="IPR025322">
    <property type="entry name" value="PADRE_dom"/>
</dbReference>
<dbReference type="OrthoDB" id="777898at2759"/>
<sequence>MGNSTSCSCVSSVSIENSLKKSGKGTKTAILLDTSGNIREIKLPAKSAELMIEQMGHVITPVDELRRTGRVSALRADEELGAGKVYLLLPVTRVHYKATEFEMAIAEKQSGHRKSVSGNNVAKVSQSLVRERDGENEVVVFPACTPRPRNKARWNPVLDTISESSSCVKEFTPQL</sequence>
<dbReference type="AlphaFoldDB" id="A0A8B8LAP7"/>
<protein>
    <submittedName>
        <fullName evidence="2">Uncharacterized protein LOC113863794</fullName>
    </submittedName>
</protein>